<feature type="compositionally biased region" description="Basic residues" evidence="1">
    <location>
        <begin position="247"/>
        <end position="257"/>
    </location>
</feature>
<keyword evidence="3" id="KW-1185">Reference proteome</keyword>
<protein>
    <submittedName>
        <fullName evidence="2">NYN domain-containing protein</fullName>
    </submittedName>
</protein>
<dbReference type="Proteomes" id="UP000595448">
    <property type="component" value="Chromosome"/>
</dbReference>
<evidence type="ECO:0000313" key="3">
    <source>
        <dbReference type="Proteomes" id="UP000595448"/>
    </source>
</evidence>
<organism evidence="2 3">
    <name type="scientific">Brevundimonas vitisensis</name>
    <dbReference type="NCBI Taxonomy" id="2800818"/>
    <lineage>
        <taxon>Bacteria</taxon>
        <taxon>Pseudomonadati</taxon>
        <taxon>Pseudomonadota</taxon>
        <taxon>Alphaproteobacteria</taxon>
        <taxon>Caulobacterales</taxon>
        <taxon>Caulobacteraceae</taxon>
        <taxon>Brevundimonas</taxon>
    </lineage>
</organism>
<accession>A0ABX7BLM2</accession>
<sequence>MAVKGSGQKRDGRDGFVLADLTPPFLKKRAAFYIDGFNLHHSILDLGQRELLWLDLSALGRLLIARNERLVGTVWVSAHRPQKRDRMTALYAYEQALRGRGVRCLMGHFVLHGDHCHACGHQWMDATEKQSDVNLALAVAADAAADRFDVAYILTTDGDHAATARFLKEGYPHKRVITVAPPGRHHNRQILPWCDDRISIERRMLERAALPDRVKSGRIWVERPQSWRPRDPILDAPPPSPPPAGSKPRHLRLVVSN</sequence>
<name>A0ABX7BLM2_9CAUL</name>
<gene>
    <name evidence="2" type="ORF">JIP62_13750</name>
</gene>
<dbReference type="EMBL" id="CP067977">
    <property type="protein sequence ID" value="QQQ18340.1"/>
    <property type="molecule type" value="Genomic_DNA"/>
</dbReference>
<feature type="compositionally biased region" description="Pro residues" evidence="1">
    <location>
        <begin position="235"/>
        <end position="245"/>
    </location>
</feature>
<feature type="region of interest" description="Disordered" evidence="1">
    <location>
        <begin position="228"/>
        <end position="257"/>
    </location>
</feature>
<evidence type="ECO:0000256" key="1">
    <source>
        <dbReference type="SAM" id="MobiDB-lite"/>
    </source>
</evidence>
<evidence type="ECO:0000313" key="2">
    <source>
        <dbReference type="EMBL" id="QQQ18340.1"/>
    </source>
</evidence>
<reference evidence="2 3" key="1">
    <citation type="submission" date="2021-01" db="EMBL/GenBank/DDBJ databases">
        <title>Brevundimonas vitis sp. nov., an bacterium isolated from grape (Vitis vinifera).</title>
        <authorList>
            <person name="Jiang L."/>
            <person name="Lee J."/>
        </authorList>
    </citation>
    <scope>NUCLEOTIDE SEQUENCE [LARGE SCALE GENOMIC DNA]</scope>
    <source>
        <strain evidence="2 3">GRTSA-9</strain>
    </source>
</reference>
<dbReference type="Gene3D" id="3.40.50.1010">
    <property type="entry name" value="5'-nuclease"/>
    <property type="match status" value="1"/>
</dbReference>
<proteinExistence type="predicted"/>
<dbReference type="RefSeq" id="WP_201102711.1">
    <property type="nucleotide sequence ID" value="NZ_CP067977.1"/>
</dbReference>